<feature type="repeat" description="ANK" evidence="7">
    <location>
        <begin position="160"/>
        <end position="192"/>
    </location>
</feature>
<feature type="transmembrane region" description="Helical" evidence="8">
    <location>
        <begin position="811"/>
        <end position="830"/>
    </location>
</feature>
<sequence>MADAVAAAAEFGPRQKMTLDADLVQVLTDGDAVRMEELLMGREGCGSDDGGYRRTDALQVSINVGAAALRAAAPRTGTSSLLGVTSNGNTALHLVASRGHVELAKLISETAPSLVATRNKCLDTPLHCAAKAGHRDVADCLLPMMRAAEGTAPLRAMNQLGATALHEAVRHGRAEVVDLFMAEAPELAAVASGDGVSPLYLAATTGSGSVRLVAALLRPSRDGMPSPASFAGPEPEGRTALHVAAAISQAKAIAETHGHGASMDFGPCNETLDTELLHVLTSGDEVRMADLLGRERRGHGHSLSQVAIRVDDDDDGRAPAGASRLLGVTTGNGNTALHVAATRGHAALAALVCATAPALAATRNRFLDTPLHCAAKSGHRDVAACLLSEMLRAGGAASAALPLRRATNCLGATALHEAVRNGHAGVVALLMAEAPELASVANDGGVSPLYLAATVGSVDIVRALLHPLPDGTPSPASAAGPDGRTALHSAATTSKEIAREILDWKPEGRTLLTKADSSGRTPLHFAISSQIERFDVFQLFLDAEPSLALVCDIQGSFPLHVAAVMGSVRIVVELIQKCPNNYNDLVDDRGRNFLHCAVEHNKESIVRYICRDDRFGILMNAMDNEGNTPLHLAAEYGHPRMVSLLLETMSVDVAITNRDGLTAADLAYRHLQPGLHYFLNPRAVVKNLFYCTRAPVTLEGDHARTGIPSAMEDADAPKDSGGVTSTGTVASVLIATVTFAAALTVPGGYVADDHPNAGTAASAGRFAFRAFAVSDTMAFLCSIVGTCLLVVGEAREVRPSRGRLRAYQGSAWALVTAGAQFMVAAFAFGLQVALGGGADSRWLVVFVHALCSASVLLCFPGIWAPFCLGKVIWRRAGWRGLTNLHRCPSSLEEFLWCFVTSFLAKTLLRTFLPVLIAVTLVVAIVLNIAKPNC</sequence>
<dbReference type="PROSITE" id="PS50297">
    <property type="entry name" value="ANK_REP_REGION"/>
    <property type="match status" value="4"/>
</dbReference>
<keyword evidence="2 8" id="KW-0812">Transmembrane</keyword>
<reference evidence="10" key="2">
    <citation type="submission" date="2015-06" db="UniProtKB">
        <authorList>
            <consortium name="EnsemblPlants"/>
        </authorList>
    </citation>
    <scope>IDENTIFICATION</scope>
</reference>
<evidence type="ECO:0000259" key="9">
    <source>
        <dbReference type="Pfam" id="PF13962"/>
    </source>
</evidence>
<dbReference type="InterPro" id="IPR036770">
    <property type="entry name" value="Ankyrin_rpt-contain_sf"/>
</dbReference>
<keyword evidence="3" id="KW-0677">Repeat</keyword>
<organism evidence="10 11">
    <name type="scientific">Oryza rufipogon</name>
    <name type="common">Brownbeard rice</name>
    <name type="synonym">Asian wild rice</name>
    <dbReference type="NCBI Taxonomy" id="4529"/>
    <lineage>
        <taxon>Eukaryota</taxon>
        <taxon>Viridiplantae</taxon>
        <taxon>Streptophyta</taxon>
        <taxon>Embryophyta</taxon>
        <taxon>Tracheophyta</taxon>
        <taxon>Spermatophyta</taxon>
        <taxon>Magnoliopsida</taxon>
        <taxon>Liliopsida</taxon>
        <taxon>Poales</taxon>
        <taxon>Poaceae</taxon>
        <taxon>BOP clade</taxon>
        <taxon>Oryzoideae</taxon>
        <taxon>Oryzeae</taxon>
        <taxon>Oryzinae</taxon>
        <taxon>Oryza</taxon>
    </lineage>
</organism>
<dbReference type="Pfam" id="PF13962">
    <property type="entry name" value="PGG"/>
    <property type="match status" value="1"/>
</dbReference>
<keyword evidence="11" id="KW-1185">Reference proteome</keyword>
<evidence type="ECO:0000313" key="10">
    <source>
        <dbReference type="EnsemblPlants" id="ORUFI07G17720.1"/>
    </source>
</evidence>
<comment type="subcellular location">
    <subcellularLocation>
        <location evidence="1">Membrane</location>
        <topology evidence="1">Multi-pass membrane protein</topology>
    </subcellularLocation>
</comment>
<dbReference type="Pfam" id="PF13857">
    <property type="entry name" value="Ank_5"/>
    <property type="match status" value="1"/>
</dbReference>
<dbReference type="InterPro" id="IPR026961">
    <property type="entry name" value="PGG_dom"/>
</dbReference>
<feature type="repeat" description="ANK" evidence="7">
    <location>
        <begin position="625"/>
        <end position="647"/>
    </location>
</feature>
<feature type="transmembrane region" description="Helical" evidence="8">
    <location>
        <begin position="842"/>
        <end position="866"/>
    </location>
</feature>
<dbReference type="STRING" id="4529.A0A0E0Q9A8"/>
<dbReference type="GO" id="GO:0005886">
    <property type="term" value="C:plasma membrane"/>
    <property type="evidence" value="ECO:0007669"/>
    <property type="project" value="TreeGrafter"/>
</dbReference>
<evidence type="ECO:0000313" key="11">
    <source>
        <dbReference type="Proteomes" id="UP000008022"/>
    </source>
</evidence>
<feature type="repeat" description="ANK" evidence="7">
    <location>
        <begin position="410"/>
        <end position="442"/>
    </location>
</feature>
<keyword evidence="4 8" id="KW-1133">Transmembrane helix</keyword>
<dbReference type="eggNOG" id="KOG0504">
    <property type="taxonomic scope" value="Eukaryota"/>
</dbReference>
<dbReference type="AlphaFoldDB" id="A0A0E0Q9A8"/>
<dbReference type="PANTHER" id="PTHR24186">
    <property type="entry name" value="PROTEIN PHOSPHATASE 1 REGULATORY SUBUNIT"/>
    <property type="match status" value="1"/>
</dbReference>
<dbReference type="InterPro" id="IPR002110">
    <property type="entry name" value="Ankyrin_rpt"/>
</dbReference>
<dbReference type="PROSITE" id="PS50088">
    <property type="entry name" value="ANK_REPEAT"/>
    <property type="match status" value="5"/>
</dbReference>
<evidence type="ECO:0000256" key="8">
    <source>
        <dbReference type="SAM" id="Phobius"/>
    </source>
</evidence>
<dbReference type="OMA" id="GRHHEVI"/>
<evidence type="ECO:0000256" key="1">
    <source>
        <dbReference type="ARBA" id="ARBA00004141"/>
    </source>
</evidence>
<dbReference type="EnsemblPlants" id="ORUFI07G17720.1">
    <property type="protein sequence ID" value="ORUFI07G17720.1"/>
    <property type="gene ID" value="ORUFI07G17720"/>
</dbReference>
<feature type="domain" description="PGG" evidence="9">
    <location>
        <begin position="725"/>
        <end position="830"/>
    </location>
</feature>
<feature type="repeat" description="ANK" evidence="7">
    <location>
        <begin position="87"/>
        <end position="119"/>
    </location>
</feature>
<evidence type="ECO:0000256" key="6">
    <source>
        <dbReference type="ARBA" id="ARBA00023136"/>
    </source>
</evidence>
<reference evidence="11" key="1">
    <citation type="submission" date="2013-06" db="EMBL/GenBank/DDBJ databases">
        <authorList>
            <person name="Zhao Q."/>
        </authorList>
    </citation>
    <scope>NUCLEOTIDE SEQUENCE</scope>
    <source>
        <strain evidence="11">cv. W1943</strain>
    </source>
</reference>
<evidence type="ECO:0000256" key="4">
    <source>
        <dbReference type="ARBA" id="ARBA00022989"/>
    </source>
</evidence>
<protein>
    <recommendedName>
        <fullName evidence="9">PGG domain-containing protein</fullName>
    </recommendedName>
</protein>
<keyword evidence="6 8" id="KW-0472">Membrane</keyword>
<dbReference type="Gene3D" id="1.25.40.20">
    <property type="entry name" value="Ankyrin repeat-containing domain"/>
    <property type="match status" value="4"/>
</dbReference>
<dbReference type="Pfam" id="PF12796">
    <property type="entry name" value="Ank_2"/>
    <property type="match status" value="4"/>
</dbReference>
<keyword evidence="5 7" id="KW-0040">ANK repeat</keyword>
<dbReference type="HOGENOM" id="CLU_000134_36_5_1"/>
<dbReference type="Proteomes" id="UP000008022">
    <property type="component" value="Unassembled WGS sequence"/>
</dbReference>
<accession>A0A0E0Q9A8</accession>
<feature type="transmembrane region" description="Helical" evidence="8">
    <location>
        <begin position="910"/>
        <end position="929"/>
    </location>
</feature>
<proteinExistence type="predicted"/>
<dbReference type="Gramene" id="ORUFI07G17720.1">
    <property type="protein sequence ID" value="ORUFI07G17720.1"/>
    <property type="gene ID" value="ORUFI07G17720"/>
</dbReference>
<dbReference type="SMART" id="SM00248">
    <property type="entry name" value="ANK"/>
    <property type="match status" value="14"/>
</dbReference>
<dbReference type="PANTHER" id="PTHR24186:SF50">
    <property type="entry name" value="ANKYRIN REPEAT-CONTAINING PROTEIN ITN1-LIKE ISOFORM X1"/>
    <property type="match status" value="1"/>
</dbReference>
<dbReference type="SUPFAM" id="SSF48403">
    <property type="entry name" value="Ankyrin repeat"/>
    <property type="match status" value="2"/>
</dbReference>
<name>A0A0E0Q9A8_ORYRU</name>
<evidence type="ECO:0000256" key="3">
    <source>
        <dbReference type="ARBA" id="ARBA00022737"/>
    </source>
</evidence>
<evidence type="ECO:0000256" key="5">
    <source>
        <dbReference type="ARBA" id="ARBA00023043"/>
    </source>
</evidence>
<evidence type="ECO:0000256" key="2">
    <source>
        <dbReference type="ARBA" id="ARBA00022692"/>
    </source>
</evidence>
<evidence type="ECO:0000256" key="7">
    <source>
        <dbReference type="PROSITE-ProRule" id="PRU00023"/>
    </source>
</evidence>
<feature type="repeat" description="ANK" evidence="7">
    <location>
        <begin position="444"/>
        <end position="465"/>
    </location>
</feature>
<feature type="transmembrane region" description="Helical" evidence="8">
    <location>
        <begin position="766"/>
        <end position="791"/>
    </location>
</feature>